<comment type="caution">
    <text evidence="1">The sequence shown here is derived from an EMBL/GenBank/DDBJ whole genome shotgun (WGS) entry which is preliminary data.</text>
</comment>
<evidence type="ECO:0000313" key="1">
    <source>
        <dbReference type="EMBL" id="KAK6348055.1"/>
    </source>
</evidence>
<sequence>MQVFSLWLIKLSPIRTIHKSIESSLLGGCMYVLNFLLFELNIRAIQAHPVGTHISLPPHFGLITLLGLALKQTRGTCKVIVNFEGEKTSRTLEPKGTFGVAFAKKKDCGSVA</sequence>
<dbReference type="AlphaFoldDB" id="A0AAN8RDV7"/>
<dbReference type="EMBL" id="JAVHNR010000003">
    <property type="protein sequence ID" value="KAK6348055.1"/>
    <property type="molecule type" value="Genomic_DNA"/>
</dbReference>
<proteinExistence type="predicted"/>
<keyword evidence="2" id="KW-1185">Reference proteome</keyword>
<name>A0AAN8RDV7_9PEZI</name>
<organism evidence="1 2">
    <name type="scientific">Orbilia javanica</name>
    <dbReference type="NCBI Taxonomy" id="47235"/>
    <lineage>
        <taxon>Eukaryota</taxon>
        <taxon>Fungi</taxon>
        <taxon>Dikarya</taxon>
        <taxon>Ascomycota</taxon>
        <taxon>Pezizomycotina</taxon>
        <taxon>Orbiliomycetes</taxon>
        <taxon>Orbiliales</taxon>
        <taxon>Orbiliaceae</taxon>
        <taxon>Orbilia</taxon>
    </lineage>
</organism>
<reference evidence="1 2" key="1">
    <citation type="submission" date="2019-10" db="EMBL/GenBank/DDBJ databases">
        <authorList>
            <person name="Palmer J.M."/>
        </authorList>
    </citation>
    <scope>NUCLEOTIDE SEQUENCE [LARGE SCALE GENOMIC DNA]</scope>
    <source>
        <strain evidence="1 2">TWF718</strain>
    </source>
</reference>
<dbReference type="Proteomes" id="UP001313282">
    <property type="component" value="Unassembled WGS sequence"/>
</dbReference>
<evidence type="ECO:0000313" key="2">
    <source>
        <dbReference type="Proteomes" id="UP001313282"/>
    </source>
</evidence>
<protein>
    <submittedName>
        <fullName evidence="1">Uncharacterized protein</fullName>
    </submittedName>
</protein>
<accession>A0AAN8RDV7</accession>
<gene>
    <name evidence="1" type="ORF">TWF718_005874</name>
</gene>